<dbReference type="InterPro" id="IPR050879">
    <property type="entry name" value="Acyltransferase_3"/>
</dbReference>
<dbReference type="Pfam" id="PF01757">
    <property type="entry name" value="Acyl_transf_3"/>
    <property type="match status" value="1"/>
</dbReference>
<dbReference type="PANTHER" id="PTHR23028">
    <property type="entry name" value="ACETYLTRANSFERASE"/>
    <property type="match status" value="1"/>
</dbReference>
<accession>A0A2R4C6L7</accession>
<dbReference type="OrthoDB" id="9814807at2"/>
<gene>
    <name evidence="3" type="ORF">C9I28_05345</name>
</gene>
<feature type="transmembrane region" description="Helical" evidence="1">
    <location>
        <begin position="188"/>
        <end position="208"/>
    </location>
</feature>
<evidence type="ECO:0000259" key="2">
    <source>
        <dbReference type="Pfam" id="PF01757"/>
    </source>
</evidence>
<proteinExistence type="predicted"/>
<feature type="transmembrane region" description="Helical" evidence="1">
    <location>
        <begin position="72"/>
        <end position="91"/>
    </location>
</feature>
<keyword evidence="1" id="KW-0472">Membrane</keyword>
<keyword evidence="4" id="KW-1185">Reference proteome</keyword>
<protein>
    <recommendedName>
        <fullName evidence="2">Acyltransferase 3 domain-containing protein</fullName>
    </recommendedName>
</protein>
<feature type="domain" description="Acyltransferase 3" evidence="2">
    <location>
        <begin position="4"/>
        <end position="324"/>
    </location>
</feature>
<evidence type="ECO:0000256" key="1">
    <source>
        <dbReference type="SAM" id="Phobius"/>
    </source>
</evidence>
<feature type="transmembrane region" description="Helical" evidence="1">
    <location>
        <begin position="103"/>
        <end position="121"/>
    </location>
</feature>
<feature type="transmembrane region" description="Helical" evidence="1">
    <location>
        <begin position="127"/>
        <end position="146"/>
    </location>
</feature>
<feature type="transmembrane region" description="Helical" evidence="1">
    <location>
        <begin position="35"/>
        <end position="52"/>
    </location>
</feature>
<dbReference type="GO" id="GO:0016747">
    <property type="term" value="F:acyltransferase activity, transferring groups other than amino-acyl groups"/>
    <property type="evidence" value="ECO:0007669"/>
    <property type="project" value="InterPro"/>
</dbReference>
<dbReference type="InterPro" id="IPR002656">
    <property type="entry name" value="Acyl_transf_3_dom"/>
</dbReference>
<sequence>MRFSYLDGIRGMAALFVLARHWDELFRFHFQQSHLAVDLFFMLSGFVIAHAYDDKIRSGKITPGEFMRLRFARLYPVYALSVVICTAYFIVRTISGGEPHSAVLEWLLAMVLALCFLPYSVNGSQAMYSVNICFWSLALEMLVNLLYAYTRQLISNRLLAILVGAAGGLLVVVALTTNTLGHGYLRGWPSLAGGFLRAVFGIGLGMLLYRHRARLQAWTWNLPAWFSFPLVAVLMVTPSPPGYGWLIHLIAVFLVLPFAVIVAASEEPSRAWQARALEVLGVASYPLYLMHVPFGHIVRKSAAFVHGWERPLALAMAALLFYLCLQLDKHFDAPVRTWLRARLRSGRVGPAVSLG</sequence>
<evidence type="ECO:0000313" key="4">
    <source>
        <dbReference type="Proteomes" id="UP000240505"/>
    </source>
</evidence>
<feature type="transmembrane region" description="Helical" evidence="1">
    <location>
        <begin position="276"/>
        <end position="298"/>
    </location>
</feature>
<keyword evidence="1" id="KW-0812">Transmembrane</keyword>
<dbReference type="EMBL" id="CP028324">
    <property type="protein sequence ID" value="AVR95211.1"/>
    <property type="molecule type" value="Genomic_DNA"/>
</dbReference>
<feature type="transmembrane region" description="Helical" evidence="1">
    <location>
        <begin position="220"/>
        <end position="237"/>
    </location>
</feature>
<dbReference type="KEGG" id="masz:C9I28_05345"/>
<dbReference type="AlphaFoldDB" id="A0A2R4C6L7"/>
<organism evidence="3 4">
    <name type="scientific">Pseudoduganella armeniaca</name>
    <dbReference type="NCBI Taxonomy" id="2072590"/>
    <lineage>
        <taxon>Bacteria</taxon>
        <taxon>Pseudomonadati</taxon>
        <taxon>Pseudomonadota</taxon>
        <taxon>Betaproteobacteria</taxon>
        <taxon>Burkholderiales</taxon>
        <taxon>Oxalobacteraceae</taxon>
        <taxon>Telluria group</taxon>
        <taxon>Pseudoduganella</taxon>
    </lineage>
</organism>
<dbReference type="Proteomes" id="UP000240505">
    <property type="component" value="Chromosome"/>
</dbReference>
<dbReference type="PANTHER" id="PTHR23028:SF134">
    <property type="entry name" value="PUTATIVE (AFU_ORTHOLOGUE AFUA_4G08520)-RELATED"/>
    <property type="match status" value="1"/>
</dbReference>
<evidence type="ECO:0000313" key="3">
    <source>
        <dbReference type="EMBL" id="AVR95211.1"/>
    </source>
</evidence>
<reference evidence="3 4" key="1">
    <citation type="submission" date="2018-03" db="EMBL/GenBank/DDBJ databases">
        <title>Massilia armeniaca sp. nov., isolated from desert soil.</title>
        <authorList>
            <person name="Huang H."/>
            <person name="Ren M."/>
        </authorList>
    </citation>
    <scope>NUCLEOTIDE SEQUENCE [LARGE SCALE GENOMIC DNA]</scope>
    <source>
        <strain evidence="3 4">ZMN-3</strain>
    </source>
</reference>
<feature type="transmembrane region" description="Helical" evidence="1">
    <location>
        <begin position="310"/>
        <end position="327"/>
    </location>
</feature>
<keyword evidence="1" id="KW-1133">Transmembrane helix</keyword>
<feature type="transmembrane region" description="Helical" evidence="1">
    <location>
        <begin position="158"/>
        <end position="176"/>
    </location>
</feature>
<name>A0A2R4C6L7_9BURK</name>
<feature type="transmembrane region" description="Helical" evidence="1">
    <location>
        <begin position="243"/>
        <end position="264"/>
    </location>
</feature>